<dbReference type="Proteomes" id="UP000000600">
    <property type="component" value="Unassembled WGS sequence"/>
</dbReference>
<evidence type="ECO:0000256" key="3">
    <source>
        <dbReference type="PROSITE-ProRule" id="PRU00339"/>
    </source>
</evidence>
<organism evidence="4 5">
    <name type="scientific">Paramecium tetraurelia</name>
    <dbReference type="NCBI Taxonomy" id="5888"/>
    <lineage>
        <taxon>Eukaryota</taxon>
        <taxon>Sar</taxon>
        <taxon>Alveolata</taxon>
        <taxon>Ciliophora</taxon>
        <taxon>Intramacronucleata</taxon>
        <taxon>Oligohymenophorea</taxon>
        <taxon>Peniculida</taxon>
        <taxon>Parameciidae</taxon>
        <taxon>Paramecium</taxon>
    </lineage>
</organism>
<dbReference type="GO" id="GO:0005737">
    <property type="term" value="C:cytoplasm"/>
    <property type="evidence" value="ECO:0000318"/>
    <property type="project" value="GO_Central"/>
</dbReference>
<dbReference type="GO" id="GO:0016567">
    <property type="term" value="P:protein ubiquitination"/>
    <property type="evidence" value="ECO:0000318"/>
    <property type="project" value="GO_Central"/>
</dbReference>
<dbReference type="PANTHER" id="PTHR44943">
    <property type="entry name" value="CELLULOSE SYNTHASE OPERON PROTEIN C"/>
    <property type="match status" value="1"/>
</dbReference>
<reference evidence="4 5" key="1">
    <citation type="journal article" date="2006" name="Nature">
        <title>Global trends of whole-genome duplications revealed by the ciliate Paramecium tetraurelia.</title>
        <authorList>
            <consortium name="Genoscope"/>
            <person name="Aury J.-M."/>
            <person name="Jaillon O."/>
            <person name="Duret L."/>
            <person name="Noel B."/>
            <person name="Jubin C."/>
            <person name="Porcel B.M."/>
            <person name="Segurens B."/>
            <person name="Daubin V."/>
            <person name="Anthouard V."/>
            <person name="Aiach N."/>
            <person name="Arnaiz O."/>
            <person name="Billaut A."/>
            <person name="Beisson J."/>
            <person name="Blanc I."/>
            <person name="Bouhouche K."/>
            <person name="Camara F."/>
            <person name="Duharcourt S."/>
            <person name="Guigo R."/>
            <person name="Gogendeau D."/>
            <person name="Katinka M."/>
            <person name="Keller A.-M."/>
            <person name="Kissmehl R."/>
            <person name="Klotz C."/>
            <person name="Koll F."/>
            <person name="Le Moue A."/>
            <person name="Lepere C."/>
            <person name="Malinsky S."/>
            <person name="Nowacki M."/>
            <person name="Nowak J.K."/>
            <person name="Plattner H."/>
            <person name="Poulain J."/>
            <person name="Ruiz F."/>
            <person name="Serrano V."/>
            <person name="Zagulski M."/>
            <person name="Dessen P."/>
            <person name="Betermier M."/>
            <person name="Weissenbach J."/>
            <person name="Scarpelli C."/>
            <person name="Schachter V."/>
            <person name="Sperling L."/>
            <person name="Meyer E."/>
            <person name="Cohen J."/>
            <person name="Wincker P."/>
        </authorList>
    </citation>
    <scope>NUCLEOTIDE SEQUENCE [LARGE SCALE GENOMIC DNA]</scope>
    <source>
        <strain evidence="4 5">Stock d4-2</strain>
    </source>
</reference>
<evidence type="ECO:0000313" key="5">
    <source>
        <dbReference type="Proteomes" id="UP000000600"/>
    </source>
</evidence>
<dbReference type="Gene3D" id="1.25.40.10">
    <property type="entry name" value="Tetratricopeptide repeat domain"/>
    <property type="match status" value="1"/>
</dbReference>
<accession>A0D5G5</accession>
<evidence type="ECO:0000256" key="1">
    <source>
        <dbReference type="ARBA" id="ARBA00022737"/>
    </source>
</evidence>
<evidence type="ECO:0000256" key="2">
    <source>
        <dbReference type="ARBA" id="ARBA00022803"/>
    </source>
</evidence>
<dbReference type="GO" id="GO:0051301">
    <property type="term" value="P:cell division"/>
    <property type="evidence" value="ECO:0000318"/>
    <property type="project" value="GO_Central"/>
</dbReference>
<dbReference type="GeneID" id="5031464"/>
<dbReference type="Pfam" id="PF12895">
    <property type="entry name" value="ANAPC3"/>
    <property type="match status" value="1"/>
</dbReference>
<feature type="repeat" description="TPR" evidence="3">
    <location>
        <begin position="252"/>
        <end position="285"/>
    </location>
</feature>
<dbReference type="SUPFAM" id="SSF48452">
    <property type="entry name" value="TPR-like"/>
    <property type="match status" value="1"/>
</dbReference>
<dbReference type="STRING" id="5888.A0D5G5"/>
<protein>
    <recommendedName>
        <fullName evidence="6">Tetratricopeptide repeat protein</fullName>
    </recommendedName>
</protein>
<evidence type="ECO:0000313" key="4">
    <source>
        <dbReference type="EMBL" id="CAK78282.1"/>
    </source>
</evidence>
<dbReference type="InParanoid" id="A0D5G5"/>
<dbReference type="InterPro" id="IPR051685">
    <property type="entry name" value="Ycf3/AcsC/BcsC/TPR_MFPF"/>
</dbReference>
<name>A0D5G5_PARTE</name>
<dbReference type="PANTHER" id="PTHR44943:SF4">
    <property type="entry name" value="TPR REPEAT-CONTAINING PROTEIN MJ0798"/>
    <property type="match status" value="1"/>
</dbReference>
<sequence length="301" mass="35425">MQQIDAYTIKCPNSEHAYDVKLICFNESCRVNRLYCIQCVRDGCHVSHHQNQQELPKLFEFIQKIQKECNDLITSLCKQMDLAYQQFHLLIDGIRSKYQKSKQQFLNLNSKQMNSFFAETIQFKSFQQAIDNQIQQSIKQFQNQMQEFTSNLKLAELNYYSISNTYILMSEELYEKGNQSIKLGYQLYQNDKRFEEAIKLFDQALIFNSTHQLSLFSESLWMLSKYNEAIIWADKALEVDPKHCNSLFCKGQILLKLLAQSLRRLSKYNEAIIWADKALEVDPKHCNSLCCKESKDAQHIQ</sequence>
<dbReference type="InterPro" id="IPR011990">
    <property type="entry name" value="TPR-like_helical_dom_sf"/>
</dbReference>
<keyword evidence="1" id="KW-0677">Repeat</keyword>
<dbReference type="EMBL" id="CT868297">
    <property type="protein sequence ID" value="CAK78282.1"/>
    <property type="molecule type" value="Genomic_DNA"/>
</dbReference>
<dbReference type="PROSITE" id="PS50005">
    <property type="entry name" value="TPR"/>
    <property type="match status" value="1"/>
</dbReference>
<dbReference type="InterPro" id="IPR019734">
    <property type="entry name" value="TPR_rpt"/>
</dbReference>
<dbReference type="GO" id="GO:0007091">
    <property type="term" value="P:metaphase/anaphase transition of mitotic cell cycle"/>
    <property type="evidence" value="ECO:0000318"/>
    <property type="project" value="GO_Central"/>
</dbReference>
<keyword evidence="2 3" id="KW-0802">TPR repeat</keyword>
<dbReference type="OMA" id="CCKESKD"/>
<dbReference type="RefSeq" id="XP_001445679.1">
    <property type="nucleotide sequence ID" value="XM_001445642.1"/>
</dbReference>
<proteinExistence type="predicted"/>
<dbReference type="SMART" id="SM00028">
    <property type="entry name" value="TPR"/>
    <property type="match status" value="2"/>
</dbReference>
<dbReference type="GO" id="GO:0005680">
    <property type="term" value="C:anaphase-promoting complex"/>
    <property type="evidence" value="ECO:0000318"/>
    <property type="project" value="GO_Central"/>
</dbReference>
<dbReference type="GO" id="GO:0031145">
    <property type="term" value="P:anaphase-promoting complex-dependent catabolic process"/>
    <property type="evidence" value="ECO:0000318"/>
    <property type="project" value="GO_Central"/>
</dbReference>
<gene>
    <name evidence="4" type="ORF">GSPATT00039265001</name>
</gene>
<evidence type="ECO:0008006" key="6">
    <source>
        <dbReference type="Google" id="ProtNLM"/>
    </source>
</evidence>
<dbReference type="KEGG" id="ptm:GSPATT00039265001"/>
<dbReference type="AlphaFoldDB" id="A0D5G5"/>
<keyword evidence="5" id="KW-1185">Reference proteome</keyword>
<dbReference type="HOGENOM" id="CLU_036676_0_0_1"/>
<dbReference type="OrthoDB" id="245563at2759"/>